<dbReference type="InterPro" id="IPR050316">
    <property type="entry name" value="Tyrosinase/Hemocyanin"/>
</dbReference>
<accession>A0AAD4P6L0</accession>
<feature type="domain" description="Tyrosinase copper-binding" evidence="11">
    <location>
        <begin position="352"/>
        <end position="363"/>
    </location>
</feature>
<evidence type="ECO:0000256" key="8">
    <source>
        <dbReference type="PIRSR" id="PIRSR000290-2"/>
    </source>
</evidence>
<dbReference type="PANTHER" id="PTHR11474">
    <property type="entry name" value="TYROSINASE FAMILY MEMBER"/>
    <property type="match status" value="1"/>
</dbReference>
<sequence length="574" mass="64202">MASLQSSCTAVTTKSNHRISPFSAKPSQLLINARRSHHVTVSCNGGGDQKPSSVDRRDMLLGLGGLYGAANLLSDQKAQANPIKPPEFKSCGATSTHDFATGDPLDVNCCPPISDDIREYKLPPVHKKRVRPAAHKLSHEYAAKYAEALRRMRELDKTDPSDPRGFTQQANIHCAYCNGAHDQAGFPGVDISVHYSWIFFPFHRWYLYFYERILGSLIDDPTFALPFWNWDNPKGMQLPKIFDDPNSALYDANRNQDHRPPAVANLTLGSDATDPVQIISNNLSAMYNEMIGGVASATDFMGQPYREGDPVPPVPYGGTSERGSHIGIHAWVGDPRNKYREDLGNFYSAGKDPAFYSHHANVDRMWTIWRNIKTDYSKDITDPDYLNSSFLFYDENKRLVTVKSRDCLDYKRMGYEYEKIDTPWMNYRPPKKAAKVKIEDISKGAKKGEGVFPLTLKNTVRVLVPVPAQGKDNQVLVVENIEADSTKLVKFDVYVNDEDEEPENVDKAEYAGTFAQLPHRVHSKKRGGNLRLSLKELYENIDVGDDDAVVVTIVPRYGGEDVTIGGVKIIPAAK</sequence>
<dbReference type="InterPro" id="IPR022739">
    <property type="entry name" value="Polyphenol_oxidase_cen"/>
</dbReference>
<dbReference type="GO" id="GO:0046872">
    <property type="term" value="F:metal ion binding"/>
    <property type="evidence" value="ECO:0007669"/>
    <property type="project" value="UniProtKB-KW"/>
</dbReference>
<keyword evidence="3" id="KW-0883">Thioether bond</keyword>
<feature type="binding site" evidence="7">
    <location>
        <position position="359"/>
    </location>
    <ligand>
        <name>Cu cation</name>
        <dbReference type="ChEBI" id="CHEBI:23378"/>
        <label>B</label>
    </ligand>
</feature>
<evidence type="ECO:0000256" key="6">
    <source>
        <dbReference type="ARBA" id="ARBA00023157"/>
    </source>
</evidence>
<dbReference type="InterPro" id="IPR002227">
    <property type="entry name" value="Tyrosinase_Cu-bd"/>
</dbReference>
<name>A0AAD4P6L0_PERFH</name>
<feature type="binding site" evidence="7">
    <location>
        <position position="325"/>
    </location>
    <ligand>
        <name>Cu cation</name>
        <dbReference type="ChEBI" id="CHEBI:23378"/>
        <label>B</label>
    </ligand>
</feature>
<dbReference type="EMBL" id="SDAM02000140">
    <property type="protein sequence ID" value="KAH6827815.1"/>
    <property type="molecule type" value="Genomic_DNA"/>
</dbReference>
<comment type="cofactor">
    <cofactor evidence="7">
        <name>Cu(2+)</name>
        <dbReference type="ChEBI" id="CHEBI:29036"/>
    </cofactor>
    <text evidence="7">Binds 2 copper ions per subunit.</text>
</comment>
<keyword evidence="6 8" id="KW-1015">Disulfide bond</keyword>
<evidence type="ECO:0000256" key="9">
    <source>
        <dbReference type="PIRSR" id="PIRSR000290-3"/>
    </source>
</evidence>
<keyword evidence="5 7" id="KW-0186">Copper</keyword>
<keyword evidence="13" id="KW-1185">Reference proteome</keyword>
<dbReference type="PRINTS" id="PR00092">
    <property type="entry name" value="TYROSINASE"/>
</dbReference>
<feature type="binding site" evidence="7">
    <location>
        <position position="173"/>
    </location>
    <ligand>
        <name>Cu cation</name>
        <dbReference type="ChEBI" id="CHEBI:23378"/>
        <label>A</label>
    </ligand>
</feature>
<feature type="binding site" evidence="7">
    <location>
        <position position="329"/>
    </location>
    <ligand>
        <name>Cu cation</name>
        <dbReference type="ChEBI" id="CHEBI:23378"/>
        <label>B</label>
    </ligand>
</feature>
<evidence type="ECO:0000256" key="5">
    <source>
        <dbReference type="ARBA" id="ARBA00023008"/>
    </source>
</evidence>
<evidence type="ECO:0000256" key="3">
    <source>
        <dbReference type="ARBA" id="ARBA00022784"/>
    </source>
</evidence>
<comment type="similarity">
    <text evidence="1">Belongs to the tyrosinase family.</text>
</comment>
<dbReference type="PANTHER" id="PTHR11474:SF123">
    <property type="entry name" value="CATECHOL OXIDASE"/>
    <property type="match status" value="1"/>
</dbReference>
<comment type="caution">
    <text evidence="12">The sequence shown here is derived from an EMBL/GenBank/DDBJ whole genome shotgun (WGS) entry which is preliminary data.</text>
</comment>
<keyword evidence="4" id="KW-0560">Oxidoreductase</keyword>
<dbReference type="Pfam" id="PF00264">
    <property type="entry name" value="Tyrosinase"/>
    <property type="match status" value="1"/>
</dbReference>
<evidence type="ECO:0000259" key="11">
    <source>
        <dbReference type="PROSITE" id="PS00498"/>
    </source>
</evidence>
<evidence type="ECO:0000313" key="12">
    <source>
        <dbReference type="EMBL" id="KAH6827815.1"/>
    </source>
</evidence>
<feature type="disulfide bond" evidence="8">
    <location>
        <begin position="91"/>
        <end position="110"/>
    </location>
</feature>
<keyword evidence="2 7" id="KW-0479">Metal-binding</keyword>
<dbReference type="SUPFAM" id="SSF48056">
    <property type="entry name" value="Di-copper centre-containing domain"/>
    <property type="match status" value="1"/>
</dbReference>
<feature type="disulfide bond" evidence="8">
    <location>
        <begin position="109"/>
        <end position="174"/>
    </location>
</feature>
<feature type="cross-link" description="2'-(S-cysteinyl)-histidine (Cys-His)" evidence="9">
    <location>
        <begin position="177"/>
        <end position="194"/>
    </location>
</feature>
<dbReference type="Pfam" id="PF12143">
    <property type="entry name" value="PPO1_KFDV"/>
    <property type="match status" value="1"/>
</dbReference>
<organism evidence="12 13">
    <name type="scientific">Perilla frutescens var. hirtella</name>
    <name type="common">Perilla citriodora</name>
    <name type="synonym">Perilla setoyensis</name>
    <dbReference type="NCBI Taxonomy" id="608512"/>
    <lineage>
        <taxon>Eukaryota</taxon>
        <taxon>Viridiplantae</taxon>
        <taxon>Streptophyta</taxon>
        <taxon>Embryophyta</taxon>
        <taxon>Tracheophyta</taxon>
        <taxon>Spermatophyta</taxon>
        <taxon>Magnoliopsida</taxon>
        <taxon>eudicotyledons</taxon>
        <taxon>Gunneridae</taxon>
        <taxon>Pentapetalae</taxon>
        <taxon>asterids</taxon>
        <taxon>lamiids</taxon>
        <taxon>Lamiales</taxon>
        <taxon>Lamiaceae</taxon>
        <taxon>Nepetoideae</taxon>
        <taxon>Elsholtzieae</taxon>
        <taxon>Perilla</taxon>
    </lineage>
</organism>
<evidence type="ECO:0000256" key="4">
    <source>
        <dbReference type="ARBA" id="ARBA00023002"/>
    </source>
</evidence>
<dbReference type="PIRSF" id="PIRSF000290">
    <property type="entry name" value="PPO_plant"/>
    <property type="match status" value="1"/>
</dbReference>
<protein>
    <recommendedName>
        <fullName evidence="10 11">Tyrosinase copper-binding domain-containing protein</fullName>
    </recommendedName>
</protein>
<reference evidence="12 13" key="1">
    <citation type="journal article" date="2021" name="Nat. Commun.">
        <title>Incipient diploidization of the medicinal plant Perilla within 10,000 years.</title>
        <authorList>
            <person name="Zhang Y."/>
            <person name="Shen Q."/>
            <person name="Leng L."/>
            <person name="Zhang D."/>
            <person name="Chen S."/>
            <person name="Shi Y."/>
            <person name="Ning Z."/>
            <person name="Chen S."/>
        </authorList>
    </citation>
    <scope>NUCLEOTIDE SEQUENCE [LARGE SCALE GENOMIC DNA]</scope>
    <source>
        <strain evidence="13">cv. PC099</strain>
    </source>
</reference>
<feature type="domain" description="Tyrosinase copper-binding" evidence="10">
    <location>
        <begin position="194"/>
        <end position="211"/>
    </location>
</feature>
<dbReference type="PROSITE" id="PS00498">
    <property type="entry name" value="TYROSINASE_2"/>
    <property type="match status" value="1"/>
</dbReference>
<dbReference type="InterPro" id="IPR022740">
    <property type="entry name" value="Polyphenol_oxidase_C"/>
</dbReference>
<dbReference type="PROSITE" id="PS00497">
    <property type="entry name" value="TYROSINASE_1"/>
    <property type="match status" value="1"/>
</dbReference>
<feature type="binding site" evidence="7">
    <location>
        <position position="203"/>
    </location>
    <ligand>
        <name>Cu cation</name>
        <dbReference type="ChEBI" id="CHEBI:23378"/>
        <label>A</label>
    </ligand>
</feature>
<dbReference type="Pfam" id="PF12142">
    <property type="entry name" value="PPO1_DWL"/>
    <property type="match status" value="1"/>
</dbReference>
<evidence type="ECO:0000256" key="7">
    <source>
        <dbReference type="PIRSR" id="PIRSR000290-1"/>
    </source>
</evidence>
<evidence type="ECO:0000259" key="10">
    <source>
        <dbReference type="PROSITE" id="PS00497"/>
    </source>
</evidence>
<dbReference type="AlphaFoldDB" id="A0AAD4P6L0"/>
<gene>
    <name evidence="12" type="ORF">C2S53_017174</name>
</gene>
<feature type="binding site" evidence="7">
    <location>
        <position position="194"/>
    </location>
    <ligand>
        <name>Cu cation</name>
        <dbReference type="ChEBI" id="CHEBI:23378"/>
        <label>A</label>
    </ligand>
</feature>
<dbReference type="GO" id="GO:0004097">
    <property type="term" value="F:catechol oxidase activity"/>
    <property type="evidence" value="ECO:0007669"/>
    <property type="project" value="InterPro"/>
</dbReference>
<dbReference type="GO" id="GO:0046148">
    <property type="term" value="P:pigment biosynthetic process"/>
    <property type="evidence" value="ECO:0007669"/>
    <property type="project" value="InterPro"/>
</dbReference>
<evidence type="ECO:0000256" key="2">
    <source>
        <dbReference type="ARBA" id="ARBA00022723"/>
    </source>
</evidence>
<dbReference type="InterPro" id="IPR008922">
    <property type="entry name" value="Di-copper_centre_dom_sf"/>
</dbReference>
<evidence type="ECO:0000256" key="1">
    <source>
        <dbReference type="ARBA" id="ARBA00009928"/>
    </source>
</evidence>
<proteinExistence type="inferred from homology"/>
<dbReference type="Proteomes" id="UP001190926">
    <property type="component" value="Unassembled WGS sequence"/>
</dbReference>
<dbReference type="Gene3D" id="1.10.1280.10">
    <property type="entry name" value="Di-copper center containing domain from catechol oxidase"/>
    <property type="match status" value="1"/>
</dbReference>
<dbReference type="InterPro" id="IPR016213">
    <property type="entry name" value="Polyphenol_oxidase"/>
</dbReference>
<evidence type="ECO:0000313" key="13">
    <source>
        <dbReference type="Proteomes" id="UP001190926"/>
    </source>
</evidence>